<evidence type="ECO:0000313" key="2">
    <source>
        <dbReference type="EMBL" id="ALU91900.1"/>
    </source>
</evidence>
<accession>A0A0U3L5Y0</accession>
<feature type="compositionally biased region" description="Basic and acidic residues" evidence="1">
    <location>
        <begin position="46"/>
        <end position="55"/>
    </location>
</feature>
<evidence type="ECO:0000313" key="3">
    <source>
        <dbReference type="Proteomes" id="UP000064183"/>
    </source>
</evidence>
<feature type="compositionally biased region" description="Polar residues" evidence="1">
    <location>
        <begin position="91"/>
        <end position="101"/>
    </location>
</feature>
<feature type="compositionally biased region" description="Basic and acidic residues" evidence="1">
    <location>
        <begin position="13"/>
        <end position="22"/>
    </location>
</feature>
<protein>
    <submittedName>
        <fullName evidence="2">Uncharacterized protein</fullName>
    </submittedName>
</protein>
<reference evidence="2 3" key="1">
    <citation type="journal article" date="2012" name="J. Bacteriol.">
        <title>Draft genome sequence of Streptomyces globisporus C-1027, which produces an antitumor antibiotic consisting of a nine-membered enediyne with a chromoprotein.</title>
        <authorList>
            <person name="Wang L."/>
            <person name="Wang S."/>
            <person name="He Q."/>
            <person name="Yu T."/>
            <person name="Li Q."/>
            <person name="Hong B."/>
        </authorList>
    </citation>
    <scope>NUCLEOTIDE SEQUENCE [LARGE SCALE GENOMIC DNA]</scope>
    <source>
        <strain evidence="2 3">C-1027</strain>
    </source>
</reference>
<feature type="region of interest" description="Disordered" evidence="1">
    <location>
        <begin position="1"/>
        <end position="101"/>
    </location>
</feature>
<name>A0A0U3L5Y0_STRGL</name>
<dbReference type="AlphaFoldDB" id="A0A0U3L5Y0"/>
<feature type="compositionally biased region" description="Polar residues" evidence="1">
    <location>
        <begin position="57"/>
        <end position="72"/>
    </location>
</feature>
<dbReference type="KEGG" id="sgb:WQO_00025"/>
<organism evidence="2 3">
    <name type="scientific">Streptomyces globisporus C-1027</name>
    <dbReference type="NCBI Taxonomy" id="1172567"/>
    <lineage>
        <taxon>Bacteria</taxon>
        <taxon>Bacillati</taxon>
        <taxon>Actinomycetota</taxon>
        <taxon>Actinomycetes</taxon>
        <taxon>Kitasatosporales</taxon>
        <taxon>Streptomycetaceae</taxon>
        <taxon>Streptomyces</taxon>
    </lineage>
</organism>
<dbReference type="EMBL" id="CP013738">
    <property type="protein sequence ID" value="ALU91900.1"/>
    <property type="molecule type" value="Genomic_DNA"/>
</dbReference>
<proteinExistence type="predicted"/>
<dbReference type="Proteomes" id="UP000064183">
    <property type="component" value="Chromosome"/>
</dbReference>
<evidence type="ECO:0000256" key="1">
    <source>
        <dbReference type="SAM" id="MobiDB-lite"/>
    </source>
</evidence>
<gene>
    <name evidence="2" type="ORF">WQO_00025</name>
</gene>
<sequence length="165" mass="17642">MPSSYLGAMAMGDRQRRRDGVMKRVQLTSGDHGGKNTGGRAKGKDKRPPLSKAERQAQVQRQVETFRQNIRASEQRRKDRQSSGSAPAVEPQSTDGESASTGERLTYVYGVLLARVSSYGKAMDSGSWETLDEEAVKVAAAAAELEAATKMITEAAGIADDPPGG</sequence>